<dbReference type="Proteomes" id="UP001156601">
    <property type="component" value="Unassembled WGS sequence"/>
</dbReference>
<comment type="caution">
    <text evidence="5">The sequence shown here is derived from an EMBL/GenBank/DDBJ whole genome shotgun (WGS) entry which is preliminary data.</text>
</comment>
<dbReference type="AlphaFoldDB" id="A0AA37STT4"/>
<dbReference type="EMBL" id="BSOT01000002">
    <property type="protein sequence ID" value="GLR69343.1"/>
    <property type="molecule type" value="Genomic_DNA"/>
</dbReference>
<sequence>MLMDIDYDPQQGRVTQAGAYRHFLPPSPLNYWVQSFWQLNVPSGQFSYRGVPDNCVDWIINLNNVEDNIIVPPFLSPIEFTLAGQVSYFGIRFRVLGHQSLISVPLGEWCLNNGVAHAMDLLSNTLLHTAFERLERAQSFDERCKCLSTLLLSVVKRTTVDMRVAHYIRYCHRNTTSCINLSDQQCSEFGVSSRQLRRLTQLYLGATPKDFARVLRFQGTLNTMDVDKKNVAWAAHYYDQSHYIREFKRLSGFTPTEFKNLSVLSNQRANG</sequence>
<evidence type="ECO:0000256" key="3">
    <source>
        <dbReference type="ARBA" id="ARBA00023163"/>
    </source>
</evidence>
<keyword evidence="6" id="KW-1185">Reference proteome</keyword>
<accession>A0AA37STT4</accession>
<name>A0AA37STT4_9ALTE</name>
<dbReference type="SUPFAM" id="SSF46689">
    <property type="entry name" value="Homeodomain-like"/>
    <property type="match status" value="1"/>
</dbReference>
<feature type="domain" description="HTH araC/xylS-type" evidence="4">
    <location>
        <begin position="187"/>
        <end position="261"/>
    </location>
</feature>
<dbReference type="PROSITE" id="PS01124">
    <property type="entry name" value="HTH_ARAC_FAMILY_2"/>
    <property type="match status" value="1"/>
</dbReference>
<evidence type="ECO:0000256" key="2">
    <source>
        <dbReference type="ARBA" id="ARBA00023125"/>
    </source>
</evidence>
<dbReference type="GO" id="GO:0003700">
    <property type="term" value="F:DNA-binding transcription factor activity"/>
    <property type="evidence" value="ECO:0007669"/>
    <property type="project" value="InterPro"/>
</dbReference>
<reference evidence="5" key="2">
    <citation type="submission" date="2023-01" db="EMBL/GenBank/DDBJ databases">
        <title>Draft genome sequence of Agaribacter marinus strain NBRC 110023.</title>
        <authorList>
            <person name="Sun Q."/>
            <person name="Mori K."/>
        </authorList>
    </citation>
    <scope>NUCLEOTIDE SEQUENCE</scope>
    <source>
        <strain evidence="5">NBRC 110023</strain>
    </source>
</reference>
<keyword evidence="2" id="KW-0238">DNA-binding</keyword>
<evidence type="ECO:0000256" key="1">
    <source>
        <dbReference type="ARBA" id="ARBA00023015"/>
    </source>
</evidence>
<dbReference type="Pfam" id="PF20240">
    <property type="entry name" value="DUF6597"/>
    <property type="match status" value="1"/>
</dbReference>
<gene>
    <name evidence="5" type="ORF">GCM10007852_02510</name>
</gene>
<proteinExistence type="predicted"/>
<dbReference type="InterPro" id="IPR050204">
    <property type="entry name" value="AraC_XylS_family_regulators"/>
</dbReference>
<dbReference type="Pfam" id="PF12833">
    <property type="entry name" value="HTH_18"/>
    <property type="match status" value="1"/>
</dbReference>
<evidence type="ECO:0000313" key="6">
    <source>
        <dbReference type="Proteomes" id="UP001156601"/>
    </source>
</evidence>
<protein>
    <submittedName>
        <fullName evidence="5">AraC family transcriptional regulator</fullName>
    </submittedName>
</protein>
<dbReference type="InterPro" id="IPR018060">
    <property type="entry name" value="HTH_AraC"/>
</dbReference>
<dbReference type="InterPro" id="IPR009057">
    <property type="entry name" value="Homeodomain-like_sf"/>
</dbReference>
<evidence type="ECO:0000259" key="4">
    <source>
        <dbReference type="PROSITE" id="PS01124"/>
    </source>
</evidence>
<dbReference type="PANTHER" id="PTHR46796">
    <property type="entry name" value="HTH-TYPE TRANSCRIPTIONAL ACTIVATOR RHAS-RELATED"/>
    <property type="match status" value="1"/>
</dbReference>
<keyword evidence="3" id="KW-0804">Transcription</keyword>
<evidence type="ECO:0000313" key="5">
    <source>
        <dbReference type="EMBL" id="GLR69343.1"/>
    </source>
</evidence>
<keyword evidence="1" id="KW-0805">Transcription regulation</keyword>
<dbReference type="GO" id="GO:0043565">
    <property type="term" value="F:sequence-specific DNA binding"/>
    <property type="evidence" value="ECO:0007669"/>
    <property type="project" value="InterPro"/>
</dbReference>
<dbReference type="SMART" id="SM00342">
    <property type="entry name" value="HTH_ARAC"/>
    <property type="match status" value="1"/>
</dbReference>
<reference evidence="5" key="1">
    <citation type="journal article" date="2014" name="Int. J. Syst. Evol. Microbiol.">
        <title>Complete genome sequence of Corynebacterium casei LMG S-19264T (=DSM 44701T), isolated from a smear-ripened cheese.</title>
        <authorList>
            <consortium name="US DOE Joint Genome Institute (JGI-PGF)"/>
            <person name="Walter F."/>
            <person name="Albersmeier A."/>
            <person name="Kalinowski J."/>
            <person name="Ruckert C."/>
        </authorList>
    </citation>
    <scope>NUCLEOTIDE SEQUENCE</scope>
    <source>
        <strain evidence="5">NBRC 110023</strain>
    </source>
</reference>
<organism evidence="5 6">
    <name type="scientific">Agaribacter marinus</name>
    <dbReference type="NCBI Taxonomy" id="1431249"/>
    <lineage>
        <taxon>Bacteria</taxon>
        <taxon>Pseudomonadati</taxon>
        <taxon>Pseudomonadota</taxon>
        <taxon>Gammaproteobacteria</taxon>
        <taxon>Alteromonadales</taxon>
        <taxon>Alteromonadaceae</taxon>
        <taxon>Agaribacter</taxon>
    </lineage>
</organism>
<dbReference type="PANTHER" id="PTHR46796:SF13">
    <property type="entry name" value="HTH-TYPE TRANSCRIPTIONAL ACTIVATOR RHAS"/>
    <property type="match status" value="1"/>
</dbReference>
<dbReference type="Gene3D" id="1.10.10.60">
    <property type="entry name" value="Homeodomain-like"/>
    <property type="match status" value="1"/>
</dbReference>
<dbReference type="InterPro" id="IPR046532">
    <property type="entry name" value="DUF6597"/>
</dbReference>